<evidence type="ECO:0000259" key="4">
    <source>
        <dbReference type="PROSITE" id="PS50949"/>
    </source>
</evidence>
<dbReference type="SUPFAM" id="SSF46785">
    <property type="entry name" value="Winged helix' DNA-binding domain"/>
    <property type="match status" value="1"/>
</dbReference>
<dbReference type="SMART" id="SM00345">
    <property type="entry name" value="HTH_GNTR"/>
    <property type="match status" value="1"/>
</dbReference>
<dbReference type="Gene3D" id="1.10.10.10">
    <property type="entry name" value="Winged helix-like DNA-binding domain superfamily/Winged helix DNA-binding domain"/>
    <property type="match status" value="1"/>
</dbReference>
<dbReference type="OrthoDB" id="9812290at2"/>
<evidence type="ECO:0000256" key="3">
    <source>
        <dbReference type="ARBA" id="ARBA00023163"/>
    </source>
</evidence>
<sequence>MSLPLDLPTMRGNDNLPDQLYAILSRAIIEGRFRPGDRIQPDEIAAHFEVSKIPVREALRSLEANGWINIRPRRGVYVQEHTAEELSNLYETRFIMEPQLARLAAERRNQGHLAKIKASMRQSLEALKRESSMELAESNQAFHAACAEAAGNAYAAKIIRDIEVRLQWYYSQVPIERTRQTLKEHEMILSAIEARDGKGAEEATLLHLEATRRTALSRLSEES</sequence>
<dbReference type="InterPro" id="IPR036388">
    <property type="entry name" value="WH-like_DNA-bd_sf"/>
</dbReference>
<evidence type="ECO:0000256" key="2">
    <source>
        <dbReference type="ARBA" id="ARBA00023125"/>
    </source>
</evidence>
<evidence type="ECO:0000313" key="5">
    <source>
        <dbReference type="EMBL" id="RVT98649.1"/>
    </source>
</evidence>
<organism evidence="5 6">
    <name type="scientific">Rhodovarius crocodyli</name>
    <dbReference type="NCBI Taxonomy" id="1979269"/>
    <lineage>
        <taxon>Bacteria</taxon>
        <taxon>Pseudomonadati</taxon>
        <taxon>Pseudomonadota</taxon>
        <taxon>Alphaproteobacteria</taxon>
        <taxon>Acetobacterales</taxon>
        <taxon>Roseomonadaceae</taxon>
        <taxon>Rhodovarius</taxon>
    </lineage>
</organism>
<dbReference type="InterPro" id="IPR011711">
    <property type="entry name" value="GntR_C"/>
</dbReference>
<dbReference type="Pfam" id="PF07729">
    <property type="entry name" value="FCD"/>
    <property type="match status" value="1"/>
</dbReference>
<dbReference type="PROSITE" id="PS50949">
    <property type="entry name" value="HTH_GNTR"/>
    <property type="match status" value="1"/>
</dbReference>
<comment type="caution">
    <text evidence="5">The sequence shown here is derived from an EMBL/GenBank/DDBJ whole genome shotgun (WGS) entry which is preliminary data.</text>
</comment>
<accession>A0A437MLZ8</accession>
<dbReference type="PANTHER" id="PTHR43537:SF45">
    <property type="entry name" value="GNTR FAMILY REGULATORY PROTEIN"/>
    <property type="match status" value="1"/>
</dbReference>
<gene>
    <name evidence="5" type="ORF">EOD42_00600</name>
</gene>
<dbReference type="GO" id="GO:0003700">
    <property type="term" value="F:DNA-binding transcription factor activity"/>
    <property type="evidence" value="ECO:0007669"/>
    <property type="project" value="InterPro"/>
</dbReference>
<feature type="domain" description="HTH gntR-type" evidence="4">
    <location>
        <begin position="14"/>
        <end position="81"/>
    </location>
</feature>
<dbReference type="Pfam" id="PF00392">
    <property type="entry name" value="GntR"/>
    <property type="match status" value="1"/>
</dbReference>
<dbReference type="SUPFAM" id="SSF48008">
    <property type="entry name" value="GntR ligand-binding domain-like"/>
    <property type="match status" value="1"/>
</dbReference>
<dbReference type="InterPro" id="IPR000524">
    <property type="entry name" value="Tscrpt_reg_HTH_GntR"/>
</dbReference>
<evidence type="ECO:0000313" key="6">
    <source>
        <dbReference type="Proteomes" id="UP000282957"/>
    </source>
</evidence>
<keyword evidence="6" id="KW-1185">Reference proteome</keyword>
<dbReference type="AlphaFoldDB" id="A0A437MLZ8"/>
<dbReference type="InterPro" id="IPR036390">
    <property type="entry name" value="WH_DNA-bd_sf"/>
</dbReference>
<dbReference type="EMBL" id="SACL01000001">
    <property type="protein sequence ID" value="RVT98649.1"/>
    <property type="molecule type" value="Genomic_DNA"/>
</dbReference>
<proteinExistence type="predicted"/>
<dbReference type="Proteomes" id="UP000282957">
    <property type="component" value="Unassembled WGS sequence"/>
</dbReference>
<keyword evidence="2" id="KW-0238">DNA-binding</keyword>
<protein>
    <submittedName>
        <fullName evidence="5">GntR family transcriptional regulator</fullName>
    </submittedName>
</protein>
<evidence type="ECO:0000256" key="1">
    <source>
        <dbReference type="ARBA" id="ARBA00023015"/>
    </source>
</evidence>
<dbReference type="RefSeq" id="WP_127785121.1">
    <property type="nucleotide sequence ID" value="NZ_SACL01000001.1"/>
</dbReference>
<keyword evidence="3" id="KW-0804">Transcription</keyword>
<reference evidence="5 6" key="1">
    <citation type="submission" date="2019-01" db="EMBL/GenBank/DDBJ databases">
        <authorList>
            <person name="Chen W.-M."/>
        </authorList>
    </citation>
    <scope>NUCLEOTIDE SEQUENCE [LARGE SCALE GENOMIC DNA]</scope>
    <source>
        <strain evidence="5 6">CCP-6</strain>
    </source>
</reference>
<dbReference type="InterPro" id="IPR008920">
    <property type="entry name" value="TF_FadR/GntR_C"/>
</dbReference>
<dbReference type="PANTHER" id="PTHR43537">
    <property type="entry name" value="TRANSCRIPTIONAL REGULATOR, GNTR FAMILY"/>
    <property type="match status" value="1"/>
</dbReference>
<dbReference type="SMART" id="SM00895">
    <property type="entry name" value="FCD"/>
    <property type="match status" value="1"/>
</dbReference>
<dbReference type="Gene3D" id="1.20.120.530">
    <property type="entry name" value="GntR ligand-binding domain-like"/>
    <property type="match status" value="1"/>
</dbReference>
<keyword evidence="1" id="KW-0805">Transcription regulation</keyword>
<dbReference type="CDD" id="cd07377">
    <property type="entry name" value="WHTH_GntR"/>
    <property type="match status" value="1"/>
</dbReference>
<dbReference type="GO" id="GO:0003677">
    <property type="term" value="F:DNA binding"/>
    <property type="evidence" value="ECO:0007669"/>
    <property type="project" value="UniProtKB-KW"/>
</dbReference>
<name>A0A437MLZ8_9PROT</name>